<feature type="transmembrane region" description="Helical" evidence="7">
    <location>
        <begin position="482"/>
        <end position="506"/>
    </location>
</feature>
<gene>
    <name evidence="9" type="ORF">SAMN05444515_1283</name>
</gene>
<feature type="domain" description="ABC3 transporter permease C-terminal" evidence="8">
    <location>
        <begin position="485"/>
        <end position="605"/>
    </location>
</feature>
<evidence type="ECO:0000256" key="2">
    <source>
        <dbReference type="ARBA" id="ARBA00005236"/>
    </source>
</evidence>
<evidence type="ECO:0000256" key="1">
    <source>
        <dbReference type="ARBA" id="ARBA00004651"/>
    </source>
</evidence>
<reference evidence="10" key="1">
    <citation type="submission" date="2016-10" db="EMBL/GenBank/DDBJ databases">
        <authorList>
            <person name="Varghese N."/>
            <person name="Submissions S."/>
        </authorList>
    </citation>
    <scope>NUCLEOTIDE SEQUENCE [LARGE SCALE GENOMIC DNA]</scope>
    <source>
        <strain evidence="10">DSM 241</strain>
    </source>
</reference>
<evidence type="ECO:0000256" key="4">
    <source>
        <dbReference type="ARBA" id="ARBA00022692"/>
    </source>
</evidence>
<evidence type="ECO:0000256" key="3">
    <source>
        <dbReference type="ARBA" id="ARBA00022475"/>
    </source>
</evidence>
<dbReference type="Proteomes" id="UP000199256">
    <property type="component" value="Unassembled WGS sequence"/>
</dbReference>
<sequence>MKPPSAAHPIRLIPGLAASHLRHDWILTLCLVVALAAVIAPLLVLMGLKSGTIETLRERLVEDPVYREIRPAHTREFAPEWFEQVARWPGVDFLTPTILPLSSVLQVVNPHGGRSELFDLIPTGPGDPLLLENGARIPGDGQVVLSAEAARRMGVGAGDALQVRVTRTRGTRTEEARETFQVLSVLDARAGSLPRVYAPLDLVVDVEAYKEGYGAPDRGWAGDTPEPFLSFDGAILLLEDPLDPIARTGLIINTGFARLADADRERVRQRTGVTVPGSLTAYDVFTPGSAVTVSNLRAIEQKLRGREAVVLPYVDPIPLADAQGREIALAGLSLSPRQARLLDVPATPWGGFSGRAAPGDELTSVLVPAGHSRESLHVVSAGARTLSLSLDVVGVGDWQRPVVPVELLGVLRTGVQRALTHRSDTGGFEMARGGYRGFRLYAQSIDDVPELAERLREQGLEFVAQVEAIQRIQILDEGLGRLFWLIALLGISGGTAVLVASLYAAVERLRRDLGVLRLLGLARWHVFFFPVAQGVMIAALGLAAALGGYASLAWAINRTFSSELAPGERFCTLPGEQILLAIVATLALAVLASLVAAWRATRIDPAEAIREH</sequence>
<keyword evidence="6 7" id="KW-0472">Membrane</keyword>
<organism evidence="9 10">
    <name type="scientific">Ectothiorhodospira marina</name>
    <dbReference type="NCBI Taxonomy" id="1396821"/>
    <lineage>
        <taxon>Bacteria</taxon>
        <taxon>Pseudomonadati</taxon>
        <taxon>Pseudomonadota</taxon>
        <taxon>Gammaproteobacteria</taxon>
        <taxon>Chromatiales</taxon>
        <taxon>Ectothiorhodospiraceae</taxon>
        <taxon>Ectothiorhodospira</taxon>
    </lineage>
</organism>
<evidence type="ECO:0000256" key="6">
    <source>
        <dbReference type="ARBA" id="ARBA00023136"/>
    </source>
</evidence>
<dbReference type="InterPro" id="IPR051447">
    <property type="entry name" value="Lipoprotein-release_system"/>
</dbReference>
<feature type="transmembrane region" description="Helical" evidence="7">
    <location>
        <begin position="526"/>
        <end position="557"/>
    </location>
</feature>
<dbReference type="AlphaFoldDB" id="A0A1H7RTY4"/>
<keyword evidence="10" id="KW-1185">Reference proteome</keyword>
<dbReference type="Pfam" id="PF02687">
    <property type="entry name" value="FtsX"/>
    <property type="match status" value="1"/>
</dbReference>
<evidence type="ECO:0000256" key="7">
    <source>
        <dbReference type="SAM" id="Phobius"/>
    </source>
</evidence>
<feature type="transmembrane region" description="Helical" evidence="7">
    <location>
        <begin position="578"/>
        <end position="598"/>
    </location>
</feature>
<evidence type="ECO:0000313" key="9">
    <source>
        <dbReference type="EMBL" id="SEL63666.1"/>
    </source>
</evidence>
<dbReference type="PANTHER" id="PTHR30489:SF0">
    <property type="entry name" value="LIPOPROTEIN-RELEASING SYSTEM TRANSMEMBRANE PROTEIN LOLE"/>
    <property type="match status" value="1"/>
</dbReference>
<dbReference type="OrthoDB" id="5410375at2"/>
<keyword evidence="3" id="KW-1003">Cell membrane</keyword>
<dbReference type="RefSeq" id="WP_090255769.1">
    <property type="nucleotide sequence ID" value="NZ_FOAA01000028.1"/>
</dbReference>
<dbReference type="EMBL" id="FOAA01000028">
    <property type="protein sequence ID" value="SEL63666.1"/>
    <property type="molecule type" value="Genomic_DNA"/>
</dbReference>
<dbReference type="GO" id="GO:0044874">
    <property type="term" value="P:lipoprotein localization to outer membrane"/>
    <property type="evidence" value="ECO:0007669"/>
    <property type="project" value="TreeGrafter"/>
</dbReference>
<feature type="transmembrane region" description="Helical" evidence="7">
    <location>
        <begin position="25"/>
        <end position="48"/>
    </location>
</feature>
<dbReference type="GO" id="GO:0098797">
    <property type="term" value="C:plasma membrane protein complex"/>
    <property type="evidence" value="ECO:0007669"/>
    <property type="project" value="TreeGrafter"/>
</dbReference>
<dbReference type="PANTHER" id="PTHR30489">
    <property type="entry name" value="LIPOPROTEIN-RELEASING SYSTEM TRANSMEMBRANE PROTEIN LOLE"/>
    <property type="match status" value="1"/>
</dbReference>
<keyword evidence="5 7" id="KW-1133">Transmembrane helix</keyword>
<protein>
    <submittedName>
        <fullName evidence="9">Putative ABC transport system permease protein</fullName>
    </submittedName>
</protein>
<dbReference type="InterPro" id="IPR003838">
    <property type="entry name" value="ABC3_permease_C"/>
</dbReference>
<comment type="similarity">
    <text evidence="2">Belongs to the ABC-4 integral membrane protein family. LolC/E subfamily.</text>
</comment>
<name>A0A1H7RTY4_9GAMM</name>
<accession>A0A1H7RTY4</accession>
<evidence type="ECO:0000313" key="10">
    <source>
        <dbReference type="Proteomes" id="UP000199256"/>
    </source>
</evidence>
<proteinExistence type="inferred from homology"/>
<evidence type="ECO:0000259" key="8">
    <source>
        <dbReference type="Pfam" id="PF02687"/>
    </source>
</evidence>
<evidence type="ECO:0000256" key="5">
    <source>
        <dbReference type="ARBA" id="ARBA00022989"/>
    </source>
</evidence>
<comment type="subcellular location">
    <subcellularLocation>
        <location evidence="1">Cell membrane</location>
        <topology evidence="1">Multi-pass membrane protein</topology>
    </subcellularLocation>
</comment>
<dbReference type="STRING" id="1396821.SAMN05444515_1283"/>
<keyword evidence="4 7" id="KW-0812">Transmembrane</keyword>